<evidence type="ECO:0000313" key="2">
    <source>
        <dbReference type="Proteomes" id="UP001293254"/>
    </source>
</evidence>
<accession>A0AAE1Y5K3</accession>
<dbReference type="EMBL" id="JACGWO010000006">
    <property type="protein sequence ID" value="KAK4423990.1"/>
    <property type="molecule type" value="Genomic_DNA"/>
</dbReference>
<gene>
    <name evidence="1" type="ORF">Salat_1592400</name>
</gene>
<proteinExistence type="predicted"/>
<sequence>MDHWLLRWASFSTGRRVLGRFFVGRVGPLFRWAYWAKHSAERWAERWAKLPDSTWPRLSAGLLYCWTSSLGPPDSGLNFWAGQNHTSPLNQLGHAAPLGLSHSAMGRFFRKLTWTPMFSRNVT</sequence>
<reference evidence="1" key="1">
    <citation type="submission" date="2020-06" db="EMBL/GenBank/DDBJ databases">
        <authorList>
            <person name="Li T."/>
            <person name="Hu X."/>
            <person name="Zhang T."/>
            <person name="Song X."/>
            <person name="Zhang H."/>
            <person name="Dai N."/>
            <person name="Sheng W."/>
            <person name="Hou X."/>
            <person name="Wei L."/>
        </authorList>
    </citation>
    <scope>NUCLEOTIDE SEQUENCE</scope>
    <source>
        <strain evidence="1">3651</strain>
        <tissue evidence="1">Leaf</tissue>
    </source>
</reference>
<comment type="caution">
    <text evidence="1">The sequence shown here is derived from an EMBL/GenBank/DDBJ whole genome shotgun (WGS) entry which is preliminary data.</text>
</comment>
<protein>
    <submittedName>
        <fullName evidence="1">Uncharacterized protein</fullName>
    </submittedName>
</protein>
<name>A0AAE1Y5K3_9LAMI</name>
<organism evidence="1 2">
    <name type="scientific">Sesamum alatum</name>
    <dbReference type="NCBI Taxonomy" id="300844"/>
    <lineage>
        <taxon>Eukaryota</taxon>
        <taxon>Viridiplantae</taxon>
        <taxon>Streptophyta</taxon>
        <taxon>Embryophyta</taxon>
        <taxon>Tracheophyta</taxon>
        <taxon>Spermatophyta</taxon>
        <taxon>Magnoliopsida</taxon>
        <taxon>eudicotyledons</taxon>
        <taxon>Gunneridae</taxon>
        <taxon>Pentapetalae</taxon>
        <taxon>asterids</taxon>
        <taxon>lamiids</taxon>
        <taxon>Lamiales</taxon>
        <taxon>Pedaliaceae</taxon>
        <taxon>Sesamum</taxon>
    </lineage>
</organism>
<keyword evidence="2" id="KW-1185">Reference proteome</keyword>
<evidence type="ECO:0000313" key="1">
    <source>
        <dbReference type="EMBL" id="KAK4423990.1"/>
    </source>
</evidence>
<dbReference type="AlphaFoldDB" id="A0AAE1Y5K3"/>
<reference evidence="1" key="2">
    <citation type="journal article" date="2024" name="Plant">
        <title>Genomic evolution and insights into agronomic trait innovations of Sesamum species.</title>
        <authorList>
            <person name="Miao H."/>
            <person name="Wang L."/>
            <person name="Qu L."/>
            <person name="Liu H."/>
            <person name="Sun Y."/>
            <person name="Le M."/>
            <person name="Wang Q."/>
            <person name="Wei S."/>
            <person name="Zheng Y."/>
            <person name="Lin W."/>
            <person name="Duan Y."/>
            <person name="Cao H."/>
            <person name="Xiong S."/>
            <person name="Wang X."/>
            <person name="Wei L."/>
            <person name="Li C."/>
            <person name="Ma Q."/>
            <person name="Ju M."/>
            <person name="Zhao R."/>
            <person name="Li G."/>
            <person name="Mu C."/>
            <person name="Tian Q."/>
            <person name="Mei H."/>
            <person name="Zhang T."/>
            <person name="Gao T."/>
            <person name="Zhang H."/>
        </authorList>
    </citation>
    <scope>NUCLEOTIDE SEQUENCE</scope>
    <source>
        <strain evidence="1">3651</strain>
    </source>
</reference>
<dbReference type="Proteomes" id="UP001293254">
    <property type="component" value="Unassembled WGS sequence"/>
</dbReference>